<dbReference type="Proteomes" id="UP001589627">
    <property type="component" value="Unassembled WGS sequence"/>
</dbReference>
<accession>A0ABV5YNS2</accession>
<sequence length="421" mass="44640">MADGDRARRPSRPHLVLIAGVLVLSAAIAGGVWVYDSAARGTDPRLVGAREWRTVSEPALTQWPTTGNRRGDRGLIRRAAGAWRQPDEGQSGPRGEVTVLFAGDIEDRRVVVMRDESDDLDSRGLARYVEDPGNGAHSLTAVQLDDAGGFAPEVIGLIGTARGVRYLLPPWLTNVRVAELSAPQPAPRPLRVRGGVTAPIALADAHDVACRGIALQAGERWASGPVERTFVSTVAVKDPKVAIPDVALLSDQTRDGVTEPVSTPRQWQAVKGAACHESPAMFSAGHINVWQVWHGRLPHGGEDAAAEVAEVQSREDGTDTFGLFTVAGKQSGGVAGTRYAGEGAPDGALAIVGAQWQAPSGRWYYAAVGNEHIDRIEIAGPPSAREHHGRLVLVPAPGDDRPPIAITGYDGEHHAISTTLF</sequence>
<keyword evidence="1" id="KW-0812">Transmembrane</keyword>
<gene>
    <name evidence="2" type="ORF">ACFFNX_28325</name>
</gene>
<keyword evidence="1" id="KW-1133">Transmembrane helix</keyword>
<keyword evidence="3" id="KW-1185">Reference proteome</keyword>
<organism evidence="2 3">
    <name type="scientific">Actinoallomurus acaciae</name>
    <dbReference type="NCBI Taxonomy" id="502577"/>
    <lineage>
        <taxon>Bacteria</taxon>
        <taxon>Bacillati</taxon>
        <taxon>Actinomycetota</taxon>
        <taxon>Actinomycetes</taxon>
        <taxon>Streptosporangiales</taxon>
        <taxon>Thermomonosporaceae</taxon>
        <taxon>Actinoallomurus</taxon>
    </lineage>
</organism>
<evidence type="ECO:0000313" key="2">
    <source>
        <dbReference type="EMBL" id="MFB9836092.1"/>
    </source>
</evidence>
<evidence type="ECO:0000256" key="1">
    <source>
        <dbReference type="SAM" id="Phobius"/>
    </source>
</evidence>
<dbReference type="EMBL" id="JBHLZP010000250">
    <property type="protein sequence ID" value="MFB9836092.1"/>
    <property type="molecule type" value="Genomic_DNA"/>
</dbReference>
<proteinExistence type="predicted"/>
<comment type="caution">
    <text evidence="2">The sequence shown here is derived from an EMBL/GenBank/DDBJ whole genome shotgun (WGS) entry which is preliminary data.</text>
</comment>
<feature type="transmembrane region" description="Helical" evidence="1">
    <location>
        <begin position="15"/>
        <end position="35"/>
    </location>
</feature>
<evidence type="ECO:0000313" key="3">
    <source>
        <dbReference type="Proteomes" id="UP001589627"/>
    </source>
</evidence>
<reference evidence="2 3" key="1">
    <citation type="submission" date="2024-09" db="EMBL/GenBank/DDBJ databases">
        <authorList>
            <person name="Sun Q."/>
            <person name="Mori K."/>
        </authorList>
    </citation>
    <scope>NUCLEOTIDE SEQUENCE [LARGE SCALE GENOMIC DNA]</scope>
    <source>
        <strain evidence="2 3">TBRC 0563</strain>
    </source>
</reference>
<dbReference type="RefSeq" id="WP_378208640.1">
    <property type="nucleotide sequence ID" value="NZ_JBHLZP010000250.1"/>
</dbReference>
<name>A0ABV5YNS2_9ACTN</name>
<protein>
    <submittedName>
        <fullName evidence="2">Uncharacterized protein</fullName>
    </submittedName>
</protein>
<keyword evidence="1" id="KW-0472">Membrane</keyword>